<accession>A0A6J5KNX0</accession>
<organism evidence="1">
    <name type="scientific">uncultured Caudovirales phage</name>
    <dbReference type="NCBI Taxonomy" id="2100421"/>
    <lineage>
        <taxon>Viruses</taxon>
        <taxon>Duplodnaviria</taxon>
        <taxon>Heunggongvirae</taxon>
        <taxon>Uroviricota</taxon>
        <taxon>Caudoviricetes</taxon>
        <taxon>Peduoviridae</taxon>
        <taxon>Maltschvirus</taxon>
        <taxon>Maltschvirus maltsch</taxon>
    </lineage>
</organism>
<protein>
    <submittedName>
        <fullName evidence="1">Uncharacterized protein</fullName>
    </submittedName>
</protein>
<sequence length="62" mass="6962">MAKKSDIDLLTEYVNHMIGKTIIGCGTNEDAEFEIDLNDGTVVVFYSNEDLSMVIDYSQQLN</sequence>
<reference evidence="1" key="1">
    <citation type="submission" date="2020-04" db="EMBL/GenBank/DDBJ databases">
        <authorList>
            <person name="Chiriac C."/>
            <person name="Salcher M."/>
            <person name="Ghai R."/>
            <person name="Kavagutti S V."/>
        </authorList>
    </citation>
    <scope>NUCLEOTIDE SEQUENCE</scope>
</reference>
<name>A0A6J5KNX0_9CAUD</name>
<dbReference type="EMBL" id="LR796154">
    <property type="protein sequence ID" value="CAB4121879.1"/>
    <property type="molecule type" value="Genomic_DNA"/>
</dbReference>
<evidence type="ECO:0000313" key="1">
    <source>
        <dbReference type="EMBL" id="CAB4121879.1"/>
    </source>
</evidence>
<proteinExistence type="predicted"/>
<gene>
    <name evidence="1" type="ORF">UFOVP17_21</name>
</gene>